<evidence type="ECO:0000313" key="2">
    <source>
        <dbReference type="EMBL" id="GIH01250.1"/>
    </source>
</evidence>
<sequence>MPGHVDDRVVLAGERGQAGRVGAVHPDEADTVHRVSGRAPGGTGDIVAGGEGLPGDGPAEEHGAAEDEGSHPAMVPGPGGIR</sequence>
<protein>
    <submittedName>
        <fullName evidence="2">Uncharacterized protein</fullName>
    </submittedName>
</protein>
<dbReference type="Proteomes" id="UP000621500">
    <property type="component" value="Unassembled WGS sequence"/>
</dbReference>
<feature type="region of interest" description="Disordered" evidence="1">
    <location>
        <begin position="33"/>
        <end position="82"/>
    </location>
</feature>
<keyword evidence="3" id="KW-1185">Reference proteome</keyword>
<name>A0ABQ4F2X3_9ACTN</name>
<gene>
    <name evidence="2" type="ORF">Pma05_78220</name>
</gene>
<organism evidence="2 3">
    <name type="scientific">Plantactinospora mayteni</name>
    <dbReference type="NCBI Taxonomy" id="566021"/>
    <lineage>
        <taxon>Bacteria</taxon>
        <taxon>Bacillati</taxon>
        <taxon>Actinomycetota</taxon>
        <taxon>Actinomycetes</taxon>
        <taxon>Micromonosporales</taxon>
        <taxon>Micromonosporaceae</taxon>
        <taxon>Plantactinospora</taxon>
    </lineage>
</organism>
<evidence type="ECO:0000313" key="3">
    <source>
        <dbReference type="Proteomes" id="UP000621500"/>
    </source>
</evidence>
<feature type="compositionally biased region" description="Basic and acidic residues" evidence="1">
    <location>
        <begin position="59"/>
        <end position="70"/>
    </location>
</feature>
<dbReference type="EMBL" id="BONX01000066">
    <property type="protein sequence ID" value="GIH01250.1"/>
    <property type="molecule type" value="Genomic_DNA"/>
</dbReference>
<reference evidence="2 3" key="1">
    <citation type="submission" date="2021-01" db="EMBL/GenBank/DDBJ databases">
        <title>Whole genome shotgun sequence of Plantactinospora mayteni NBRC 109088.</title>
        <authorList>
            <person name="Komaki H."/>
            <person name="Tamura T."/>
        </authorList>
    </citation>
    <scope>NUCLEOTIDE SEQUENCE [LARGE SCALE GENOMIC DNA]</scope>
    <source>
        <strain evidence="2 3">NBRC 109088</strain>
    </source>
</reference>
<evidence type="ECO:0000256" key="1">
    <source>
        <dbReference type="SAM" id="MobiDB-lite"/>
    </source>
</evidence>
<proteinExistence type="predicted"/>
<comment type="caution">
    <text evidence="2">The sequence shown here is derived from an EMBL/GenBank/DDBJ whole genome shotgun (WGS) entry which is preliminary data.</text>
</comment>
<accession>A0ABQ4F2X3</accession>
<feature type="compositionally biased region" description="Gly residues" evidence="1">
    <location>
        <begin position="39"/>
        <end position="55"/>
    </location>
</feature>